<sequence length="107" mass="11941">MRSIRWPFPSRPLPRADHLRVTIYSRAECSCCERAKAVIEPRRKAHGFSVEEVDVDGDPALAARYGESVPVVLVDGKVRFRGEVTPVLLDRLLEAEANRGEKGQARG</sequence>
<dbReference type="CDD" id="cd02976">
    <property type="entry name" value="NrdH"/>
    <property type="match status" value="1"/>
</dbReference>
<dbReference type="Pfam" id="PF05768">
    <property type="entry name" value="Glrx-like"/>
    <property type="match status" value="1"/>
</dbReference>
<comment type="caution">
    <text evidence="1">The sequence shown here is derived from an EMBL/GenBank/DDBJ whole genome shotgun (WGS) entry which is preliminary data.</text>
</comment>
<keyword evidence="2" id="KW-1185">Reference proteome</keyword>
<evidence type="ECO:0000313" key="1">
    <source>
        <dbReference type="EMBL" id="RUL88545.1"/>
    </source>
</evidence>
<dbReference type="EMBL" id="RYZH01000009">
    <property type="protein sequence ID" value="RUL88545.1"/>
    <property type="molecule type" value="Genomic_DNA"/>
</dbReference>
<dbReference type="Proteomes" id="UP000280296">
    <property type="component" value="Unassembled WGS sequence"/>
</dbReference>
<dbReference type="InterPro" id="IPR036249">
    <property type="entry name" value="Thioredoxin-like_sf"/>
</dbReference>
<name>A0A432MN66_9BACT</name>
<dbReference type="SUPFAM" id="SSF52833">
    <property type="entry name" value="Thioredoxin-like"/>
    <property type="match status" value="1"/>
</dbReference>
<protein>
    <submittedName>
        <fullName evidence="1">Glutaredoxin family protein</fullName>
    </submittedName>
</protein>
<accession>A0A432MN66</accession>
<dbReference type="InterPro" id="IPR008554">
    <property type="entry name" value="Glutaredoxin-like"/>
</dbReference>
<evidence type="ECO:0000313" key="2">
    <source>
        <dbReference type="Proteomes" id="UP000280296"/>
    </source>
</evidence>
<organism evidence="1 2">
    <name type="scientific">Tautonia sociabilis</name>
    <dbReference type="NCBI Taxonomy" id="2080755"/>
    <lineage>
        <taxon>Bacteria</taxon>
        <taxon>Pseudomonadati</taxon>
        <taxon>Planctomycetota</taxon>
        <taxon>Planctomycetia</taxon>
        <taxon>Isosphaerales</taxon>
        <taxon>Isosphaeraceae</taxon>
        <taxon>Tautonia</taxon>
    </lineage>
</organism>
<dbReference type="OrthoDB" id="32865at2"/>
<proteinExistence type="predicted"/>
<gene>
    <name evidence="1" type="ORF">TsocGM_06380</name>
</gene>
<reference evidence="1 2" key="1">
    <citation type="submission" date="2018-12" db="EMBL/GenBank/DDBJ databases">
        <authorList>
            <person name="Toschakov S.V."/>
        </authorList>
    </citation>
    <scope>NUCLEOTIDE SEQUENCE [LARGE SCALE GENOMIC DNA]</scope>
    <source>
        <strain evidence="1 2">GM2012</strain>
    </source>
</reference>
<reference evidence="1 2" key="2">
    <citation type="submission" date="2019-01" db="EMBL/GenBank/DDBJ databases">
        <title>Tautonia sociabilis, a novel thermotolerant planctomycete of Isosphaeraceae family, isolated from a 4000 m deep subterranean habitat.</title>
        <authorList>
            <person name="Kovaleva O.L."/>
            <person name="Elcheninov A.G."/>
            <person name="Van Heerden E."/>
            <person name="Toshchakov S.V."/>
            <person name="Novikov A."/>
            <person name="Bonch-Osmolovskaya E.A."/>
            <person name="Kublanov I.V."/>
        </authorList>
    </citation>
    <scope>NUCLEOTIDE SEQUENCE [LARGE SCALE GENOMIC DNA]</scope>
    <source>
        <strain evidence="1 2">GM2012</strain>
    </source>
</reference>
<dbReference type="AlphaFoldDB" id="A0A432MN66"/>
<dbReference type="Gene3D" id="3.40.30.10">
    <property type="entry name" value="Glutaredoxin"/>
    <property type="match status" value="1"/>
</dbReference>